<evidence type="ECO:0000313" key="3">
    <source>
        <dbReference type="Proteomes" id="UP001171945"/>
    </source>
</evidence>
<evidence type="ECO:0000313" key="2">
    <source>
        <dbReference type="EMBL" id="MDM8563430.1"/>
    </source>
</evidence>
<keyword evidence="3" id="KW-1185">Reference proteome</keyword>
<accession>A0ABT7VV23</accession>
<proteinExistence type="predicted"/>
<comment type="caution">
    <text evidence="2">The sequence shown here is derived from an EMBL/GenBank/DDBJ whole genome shotgun (WGS) entry which is preliminary data.</text>
</comment>
<reference evidence="2" key="1">
    <citation type="submission" date="2023-06" db="EMBL/GenBank/DDBJ databases">
        <title>Uncultivated large filamentous bacteria from sulfidic sediments reveal new species and different genomic features in energy metabolism and defense.</title>
        <authorList>
            <person name="Fonseca A."/>
        </authorList>
    </citation>
    <scope>NUCLEOTIDE SEQUENCE</scope>
    <source>
        <strain evidence="2">HSG4</strain>
    </source>
</reference>
<dbReference type="PANTHER" id="PTHR35866">
    <property type="entry name" value="PUTATIVE-RELATED"/>
    <property type="match status" value="1"/>
</dbReference>
<dbReference type="Proteomes" id="UP001171945">
    <property type="component" value="Unassembled WGS sequence"/>
</dbReference>
<evidence type="ECO:0000256" key="1">
    <source>
        <dbReference type="SAM" id="MobiDB-lite"/>
    </source>
</evidence>
<dbReference type="PANTHER" id="PTHR35866:SF1">
    <property type="entry name" value="YKGJ FAMILY CYSTEINE CLUSTER PROTEIN"/>
    <property type="match status" value="1"/>
</dbReference>
<feature type="region of interest" description="Disordered" evidence="1">
    <location>
        <begin position="262"/>
        <end position="292"/>
    </location>
</feature>
<dbReference type="Pfam" id="PF03692">
    <property type="entry name" value="CxxCxxCC"/>
    <property type="match status" value="1"/>
</dbReference>
<feature type="compositionally biased region" description="Basic and acidic residues" evidence="1">
    <location>
        <begin position="262"/>
        <end position="276"/>
    </location>
</feature>
<sequence>MTDSPLENIPHNSPLQPVKLFLDDTIQFRCHKDIACFNKCCQRIDISLTPYDILRLKKRLGLTSNEFLAQYTVPYEMDASGMPGVKIRTADDNLACPFVTEEGCSVYEDRPTVCRYYALGLMSMRQENSSTDEEAYFLIKEDHCLGHNEPRTITIRDYRKEQEVAHYDEMNREWRQIVLKKRSAGPTIGKPSQRSFQFFFMGSYNLDSFRNFIKSQGFSELYDLKSDEFERLKTDDVALLQFGFKLLKQVLFGENTIPVKSDAMEKRAQQRREQTKADANNPNKDYDGPNMI</sequence>
<organism evidence="2 3">
    <name type="scientific">Candidatus Marithioploca araucensis</name>
    <dbReference type="NCBI Taxonomy" id="70273"/>
    <lineage>
        <taxon>Bacteria</taxon>
        <taxon>Pseudomonadati</taxon>
        <taxon>Pseudomonadota</taxon>
        <taxon>Gammaproteobacteria</taxon>
        <taxon>Thiotrichales</taxon>
        <taxon>Thiotrichaceae</taxon>
        <taxon>Candidatus Marithioploca</taxon>
    </lineage>
</organism>
<protein>
    <submittedName>
        <fullName evidence="2">YkgJ family cysteine cluster protein</fullName>
    </submittedName>
</protein>
<name>A0ABT7VV23_9GAMM</name>
<dbReference type="EMBL" id="JAUCGM010000631">
    <property type="protein sequence ID" value="MDM8563430.1"/>
    <property type="molecule type" value="Genomic_DNA"/>
</dbReference>
<gene>
    <name evidence="2" type="ORF">QUF54_08765</name>
</gene>
<dbReference type="InterPro" id="IPR005358">
    <property type="entry name" value="Puta_zinc/iron-chelating_dom"/>
</dbReference>